<evidence type="ECO:0000256" key="1">
    <source>
        <dbReference type="SAM" id="MobiDB-lite"/>
    </source>
</evidence>
<dbReference type="InterPro" id="IPR022190">
    <property type="entry name" value="DUF3716"/>
</dbReference>
<keyword evidence="3" id="KW-1185">Reference proteome</keyword>
<sequence>MPCGNCTRGEGDWAGCVVAPSGEGHLTAYACANCVRRGLEDTCSLRLRDLKEQAQQLLSSVISGNKTGNSGKDETVNERDSGHIAGGPGELGQVDWPAQSDSASMSMDIESTTGSTVSCNPKAALDTGGLNGRNGSCGLDSGGQVEKDGDVKMQEEEEFDLNVTFTESELAVIEVRKWMNEPLMTLAELEKELEGWND</sequence>
<organism evidence="2 3">
    <name type="scientific">Pochonia chlamydosporia 170</name>
    <dbReference type="NCBI Taxonomy" id="1380566"/>
    <lineage>
        <taxon>Eukaryota</taxon>
        <taxon>Fungi</taxon>
        <taxon>Dikarya</taxon>
        <taxon>Ascomycota</taxon>
        <taxon>Pezizomycotina</taxon>
        <taxon>Sordariomycetes</taxon>
        <taxon>Hypocreomycetidae</taxon>
        <taxon>Hypocreales</taxon>
        <taxon>Clavicipitaceae</taxon>
        <taxon>Pochonia</taxon>
    </lineage>
</organism>
<dbReference type="EMBL" id="LSBJ02000002">
    <property type="protein sequence ID" value="OAQ69798.1"/>
    <property type="molecule type" value="Genomic_DNA"/>
</dbReference>
<gene>
    <name evidence="2" type="ORF">VFPPC_13258</name>
</gene>
<evidence type="ECO:0000313" key="2">
    <source>
        <dbReference type="EMBL" id="OAQ69798.1"/>
    </source>
</evidence>
<dbReference type="AlphaFoldDB" id="A0A179FX48"/>
<dbReference type="KEGG" id="pchm:VFPPC_13258"/>
<feature type="compositionally biased region" description="Basic and acidic residues" evidence="1">
    <location>
        <begin position="71"/>
        <end position="82"/>
    </location>
</feature>
<name>A0A179FX48_METCM</name>
<dbReference type="RefSeq" id="XP_018146335.1">
    <property type="nucleotide sequence ID" value="XM_018291035.1"/>
</dbReference>
<comment type="caution">
    <text evidence="2">The sequence shown here is derived from an EMBL/GenBank/DDBJ whole genome shotgun (WGS) entry which is preliminary data.</text>
</comment>
<feature type="region of interest" description="Disordered" evidence="1">
    <location>
        <begin position="62"/>
        <end position="103"/>
    </location>
</feature>
<dbReference type="GeneID" id="28855029"/>
<proteinExistence type="predicted"/>
<protein>
    <submittedName>
        <fullName evidence="2">Uncharacterized protein</fullName>
    </submittedName>
</protein>
<dbReference type="Proteomes" id="UP000078397">
    <property type="component" value="Unassembled WGS sequence"/>
</dbReference>
<reference evidence="2 3" key="1">
    <citation type="journal article" date="2016" name="PLoS Pathog.">
        <title>Biosynthesis of antibiotic leucinostatins in bio-control fungus Purpureocillium lilacinum and their inhibition on phytophthora revealed by genome mining.</title>
        <authorList>
            <person name="Wang G."/>
            <person name="Liu Z."/>
            <person name="Lin R."/>
            <person name="Li E."/>
            <person name="Mao Z."/>
            <person name="Ling J."/>
            <person name="Yang Y."/>
            <person name="Yin W.B."/>
            <person name="Xie B."/>
        </authorList>
    </citation>
    <scope>NUCLEOTIDE SEQUENCE [LARGE SCALE GENOMIC DNA]</scope>
    <source>
        <strain evidence="2">170</strain>
    </source>
</reference>
<dbReference type="Pfam" id="PF12511">
    <property type="entry name" value="DUF3716"/>
    <property type="match status" value="1"/>
</dbReference>
<evidence type="ECO:0000313" key="3">
    <source>
        <dbReference type="Proteomes" id="UP000078397"/>
    </source>
</evidence>
<accession>A0A179FX48</accession>